<dbReference type="InterPro" id="IPR002112">
    <property type="entry name" value="Leuzip_Jun"/>
</dbReference>
<dbReference type="InterPro" id="IPR046347">
    <property type="entry name" value="bZIP_sf"/>
</dbReference>
<dbReference type="GO" id="GO:0042127">
    <property type="term" value="P:regulation of cell population proliferation"/>
    <property type="evidence" value="ECO:0007669"/>
    <property type="project" value="TreeGrafter"/>
</dbReference>
<dbReference type="PRINTS" id="PR00043">
    <property type="entry name" value="LEUZIPPRJUN"/>
</dbReference>
<dbReference type="PROSITE" id="PS00036">
    <property type="entry name" value="BZIP_BASIC"/>
    <property type="match status" value="1"/>
</dbReference>
<evidence type="ECO:0000256" key="4">
    <source>
        <dbReference type="ARBA" id="ARBA00023163"/>
    </source>
</evidence>
<evidence type="ECO:0000256" key="1">
    <source>
        <dbReference type="ARBA" id="ARBA00006882"/>
    </source>
</evidence>
<reference evidence="9" key="1">
    <citation type="submission" date="2017-02" db="UniProtKB">
        <authorList>
            <consortium name="WormBaseParasite"/>
        </authorList>
    </citation>
    <scope>IDENTIFICATION</scope>
</reference>
<dbReference type="GO" id="GO:0000981">
    <property type="term" value="F:DNA-binding transcription factor activity, RNA polymerase II-specific"/>
    <property type="evidence" value="ECO:0007669"/>
    <property type="project" value="TreeGrafter"/>
</dbReference>
<feature type="compositionally biased region" description="Basic and acidic residues" evidence="6">
    <location>
        <begin position="14"/>
        <end position="24"/>
    </location>
</feature>
<dbReference type="InterPro" id="IPR050946">
    <property type="entry name" value="AP-1_TF_bZIP"/>
</dbReference>
<comment type="similarity">
    <text evidence="1">Belongs to the bZIP family. Jun subfamily.</text>
</comment>
<keyword evidence="5" id="KW-0175">Coiled coil</keyword>
<dbReference type="PANTHER" id="PTHR11462">
    <property type="entry name" value="JUN TRANSCRIPTION FACTOR-RELATED"/>
    <property type="match status" value="1"/>
</dbReference>
<accession>A0A0N5A479</accession>
<dbReference type="GO" id="GO:0005667">
    <property type="term" value="C:transcription regulator complex"/>
    <property type="evidence" value="ECO:0007669"/>
    <property type="project" value="TreeGrafter"/>
</dbReference>
<dbReference type="CDD" id="cd14696">
    <property type="entry name" value="bZIP_Jun"/>
    <property type="match status" value="1"/>
</dbReference>
<name>A0A0N5A479_PARTI</name>
<dbReference type="InterPro" id="IPR004827">
    <property type="entry name" value="bZIP"/>
</dbReference>
<dbReference type="Gene3D" id="1.20.5.170">
    <property type="match status" value="1"/>
</dbReference>
<sequence>MDCTNGKNFVNTSENEKSIVKKNDQSSNNFNDYGKNLRNGLTLDFDNQKVNKNESLLKCVTHDFPERKNLLVNILSPMKLLETPIGTNDDAKRFAQGFLEKLSKIQKERDFTPSDYHPSPTFIPIINQLANTPVEELKKRISTTGKGSEYQNKLVTRIHNLITFEDHLNEAILMSSQRNQKKSEISVIQQVQTDVLSPTNTSPTSSSGCSDDSESLKDKVICEAVMKNLNELQTFANSVGLTSSDLLNTPFFRSTNLEVLQQKTNELKMSIQNSANISTPMSNLMLHTPVKTPTDIEIVLNKLTPIEKFQQYIEYELKRQNNSNKIITTPTTNNKLIPTPFLDEIPKSEACVNIFNQMKNFLTTSDNIEKNSLSNHIISVNHPQQSDAELTLLKNICKQMQDNQNLHESSLHHSGHHNLQHGLHNLANNNNMISSSSLSNNNPMNFSQASPIHPHLMYNTFYNQVSSATNQNPFNMPPLNGGDINVFNNIKPTDMMNNQKDYTSLNSVGKNNILSPSMNPLQHSIMGPLQHGSELIQLNCTMPNQNMNPFSNHSQNDTENESNQRLYSTGYDQEDQDLKKLERKRARNRLAATRCRQRKLDRISQLEQEVTNEKKKFEELMAKYTRIQNSLEDLKQAMEQHRQSGCNFQYHSE</sequence>
<feature type="region of interest" description="Disordered" evidence="6">
    <location>
        <begin position="542"/>
        <end position="563"/>
    </location>
</feature>
<feature type="domain" description="BZIP" evidence="7">
    <location>
        <begin position="578"/>
        <end position="641"/>
    </location>
</feature>
<proteinExistence type="inferred from homology"/>
<dbReference type="PROSITE" id="PS50217">
    <property type="entry name" value="BZIP"/>
    <property type="match status" value="1"/>
</dbReference>
<organism evidence="8 9">
    <name type="scientific">Parastrongyloides trichosuri</name>
    <name type="common">Possum-specific nematode worm</name>
    <dbReference type="NCBI Taxonomy" id="131310"/>
    <lineage>
        <taxon>Eukaryota</taxon>
        <taxon>Metazoa</taxon>
        <taxon>Ecdysozoa</taxon>
        <taxon>Nematoda</taxon>
        <taxon>Chromadorea</taxon>
        <taxon>Rhabditida</taxon>
        <taxon>Tylenchina</taxon>
        <taxon>Panagrolaimomorpha</taxon>
        <taxon>Strongyloidoidea</taxon>
        <taxon>Strongyloididae</taxon>
        <taxon>Parastrongyloides</taxon>
    </lineage>
</organism>
<keyword evidence="2" id="KW-0805">Transcription regulation</keyword>
<evidence type="ECO:0000256" key="2">
    <source>
        <dbReference type="ARBA" id="ARBA00023015"/>
    </source>
</evidence>
<dbReference type="AlphaFoldDB" id="A0A0N5A479"/>
<dbReference type="GO" id="GO:0051726">
    <property type="term" value="P:regulation of cell cycle"/>
    <property type="evidence" value="ECO:0007669"/>
    <property type="project" value="TreeGrafter"/>
</dbReference>
<dbReference type="Pfam" id="PF00170">
    <property type="entry name" value="bZIP_1"/>
    <property type="match status" value="1"/>
</dbReference>
<evidence type="ECO:0000256" key="6">
    <source>
        <dbReference type="SAM" id="MobiDB-lite"/>
    </source>
</evidence>
<dbReference type="SMART" id="SM00338">
    <property type="entry name" value="BRLZ"/>
    <property type="match status" value="1"/>
</dbReference>
<evidence type="ECO:0000313" key="8">
    <source>
        <dbReference type="Proteomes" id="UP000038045"/>
    </source>
</evidence>
<protein>
    <submittedName>
        <fullName evidence="9">BZIP domain-containing protein</fullName>
    </submittedName>
</protein>
<evidence type="ECO:0000256" key="3">
    <source>
        <dbReference type="ARBA" id="ARBA00023125"/>
    </source>
</evidence>
<keyword evidence="3" id="KW-0238">DNA-binding</keyword>
<evidence type="ECO:0000259" key="7">
    <source>
        <dbReference type="PROSITE" id="PS50217"/>
    </source>
</evidence>
<dbReference type="Proteomes" id="UP000038045">
    <property type="component" value="Unplaced"/>
</dbReference>
<dbReference type="WBParaSite" id="PTRK_0001642900.1">
    <property type="protein sequence ID" value="PTRK_0001642900.1"/>
    <property type="gene ID" value="PTRK_0001642900"/>
</dbReference>
<keyword evidence="4" id="KW-0804">Transcription</keyword>
<dbReference type="SUPFAM" id="SSF57959">
    <property type="entry name" value="Leucine zipper domain"/>
    <property type="match status" value="1"/>
</dbReference>
<dbReference type="STRING" id="131310.A0A0N5A479"/>
<dbReference type="PANTHER" id="PTHR11462:SF35">
    <property type="entry name" value="TRANSCRIPTION FACTOR JRA"/>
    <property type="match status" value="1"/>
</dbReference>
<dbReference type="GO" id="GO:0000978">
    <property type="term" value="F:RNA polymerase II cis-regulatory region sequence-specific DNA binding"/>
    <property type="evidence" value="ECO:0007669"/>
    <property type="project" value="TreeGrafter"/>
</dbReference>
<evidence type="ECO:0000313" key="9">
    <source>
        <dbReference type="WBParaSite" id="PTRK_0001642900.1"/>
    </source>
</evidence>
<feature type="region of interest" description="Disordered" evidence="6">
    <location>
        <begin position="14"/>
        <end position="33"/>
    </location>
</feature>
<keyword evidence="8" id="KW-1185">Reference proteome</keyword>
<feature type="coiled-coil region" evidence="5">
    <location>
        <begin position="571"/>
        <end position="644"/>
    </location>
</feature>
<evidence type="ECO:0000256" key="5">
    <source>
        <dbReference type="SAM" id="Coils"/>
    </source>
</evidence>